<keyword evidence="2" id="KW-0677">Repeat</keyword>
<feature type="disulfide bond" evidence="5">
    <location>
        <begin position="1471"/>
        <end position="1481"/>
    </location>
</feature>
<feature type="domain" description="EGF-like" evidence="8">
    <location>
        <begin position="1234"/>
        <end position="1270"/>
    </location>
</feature>
<feature type="domain" description="Laminin G" evidence="7">
    <location>
        <begin position="2668"/>
        <end position="2861"/>
    </location>
</feature>
<feature type="domain" description="EGF-like" evidence="8">
    <location>
        <begin position="1429"/>
        <end position="1465"/>
    </location>
</feature>
<dbReference type="Pfam" id="PF00054">
    <property type="entry name" value="Laminin_G_1"/>
    <property type="match status" value="2"/>
</dbReference>
<feature type="domain" description="EGF-like" evidence="8">
    <location>
        <begin position="309"/>
        <end position="345"/>
    </location>
</feature>
<keyword evidence="10" id="KW-1185">Reference proteome</keyword>
<feature type="disulfide bond" evidence="5">
    <location>
        <begin position="2080"/>
        <end position="2097"/>
    </location>
</feature>
<dbReference type="OMA" id="FYCEIAL"/>
<feature type="disulfide bond" evidence="5">
    <location>
        <begin position="2605"/>
        <end position="2614"/>
    </location>
</feature>
<feature type="domain" description="EGF-like" evidence="8">
    <location>
        <begin position="1310"/>
        <end position="1345"/>
    </location>
</feature>
<dbReference type="PANTHER" id="PTHR12916:SF13">
    <property type="entry name" value="SUSHI, VON WILLEBRAND FACTOR TYPE A, EGF AND PENTRAXIN DOMAIN-CONTAINING PROTEIN 1-LIKE"/>
    <property type="match status" value="1"/>
</dbReference>
<reference evidence="9" key="1">
    <citation type="submission" date="2025-08" db="UniProtKB">
        <authorList>
            <consortium name="Ensembl"/>
        </authorList>
    </citation>
    <scope>IDENTIFICATION</scope>
</reference>
<evidence type="ECO:0000256" key="6">
    <source>
        <dbReference type="SAM" id="SignalP"/>
    </source>
</evidence>
<evidence type="ECO:0000256" key="5">
    <source>
        <dbReference type="PROSITE-ProRule" id="PRU00076"/>
    </source>
</evidence>
<organism evidence="9 10">
    <name type="scientific">Gadus morhua</name>
    <name type="common">Atlantic cod</name>
    <dbReference type="NCBI Taxonomy" id="8049"/>
    <lineage>
        <taxon>Eukaryota</taxon>
        <taxon>Metazoa</taxon>
        <taxon>Chordata</taxon>
        <taxon>Craniata</taxon>
        <taxon>Vertebrata</taxon>
        <taxon>Euteleostomi</taxon>
        <taxon>Actinopterygii</taxon>
        <taxon>Neopterygii</taxon>
        <taxon>Teleostei</taxon>
        <taxon>Neoteleostei</taxon>
        <taxon>Acanthomorphata</taxon>
        <taxon>Zeiogadaria</taxon>
        <taxon>Gadariae</taxon>
        <taxon>Gadiformes</taxon>
        <taxon>Gadoidei</taxon>
        <taxon>Gadidae</taxon>
        <taxon>Gadus</taxon>
    </lineage>
</organism>
<dbReference type="GO" id="GO:0051241">
    <property type="term" value="P:negative regulation of multicellular organismal process"/>
    <property type="evidence" value="ECO:0007669"/>
    <property type="project" value="UniProtKB-ARBA"/>
</dbReference>
<dbReference type="Ensembl" id="ENSGMOT00000005423.2">
    <property type="protein sequence ID" value="ENSGMOP00000005265.2"/>
    <property type="gene ID" value="ENSGMOG00000004933.2"/>
</dbReference>
<dbReference type="PROSITE" id="PS00022">
    <property type="entry name" value="EGF_1"/>
    <property type="match status" value="37"/>
</dbReference>
<dbReference type="Proteomes" id="UP000694546">
    <property type="component" value="Chromosome 15"/>
</dbReference>
<dbReference type="GO" id="GO:0007399">
    <property type="term" value="P:nervous system development"/>
    <property type="evidence" value="ECO:0007669"/>
    <property type="project" value="UniProtKB-ARBA"/>
</dbReference>
<feature type="domain" description="Laminin G" evidence="7">
    <location>
        <begin position="2394"/>
        <end position="2582"/>
    </location>
</feature>
<dbReference type="SUPFAM" id="SSF57184">
    <property type="entry name" value="Growth factor receptor domain"/>
    <property type="match status" value="5"/>
</dbReference>
<feature type="disulfide bond" evidence="5">
    <location>
        <begin position="2652"/>
        <end position="2661"/>
    </location>
</feature>
<dbReference type="GO" id="GO:0120025">
    <property type="term" value="C:plasma membrane bounded cell projection"/>
    <property type="evidence" value="ECO:0007669"/>
    <property type="project" value="UniProtKB-ARBA"/>
</dbReference>
<feature type="domain" description="EGF-like" evidence="8">
    <location>
        <begin position="688"/>
        <end position="724"/>
    </location>
</feature>
<feature type="domain" description="EGF-like" evidence="8">
    <location>
        <begin position="2351"/>
        <end position="2387"/>
    </location>
</feature>
<feature type="disulfide bond" evidence="5">
    <location>
        <begin position="1455"/>
        <end position="1464"/>
    </location>
</feature>
<feature type="disulfide bond" evidence="5">
    <location>
        <begin position="871"/>
        <end position="880"/>
    </location>
</feature>
<dbReference type="SUPFAM" id="SSF49899">
    <property type="entry name" value="Concanavalin A-like lectins/glucanases"/>
    <property type="match status" value="5"/>
</dbReference>
<feature type="chain" id="PRO_5047118203" evidence="6">
    <location>
        <begin position="27"/>
        <end position="2862"/>
    </location>
</feature>
<dbReference type="CDD" id="cd00110">
    <property type="entry name" value="LamG"/>
    <property type="match status" value="5"/>
</dbReference>
<feature type="domain" description="Laminin G" evidence="7">
    <location>
        <begin position="2121"/>
        <end position="2307"/>
    </location>
</feature>
<feature type="domain" description="EGF-like" evidence="8">
    <location>
        <begin position="964"/>
        <end position="999"/>
    </location>
</feature>
<feature type="disulfide bond" evidence="5">
    <location>
        <begin position="1335"/>
        <end position="1344"/>
    </location>
</feature>
<feature type="domain" description="Laminin G" evidence="7">
    <location>
        <begin position="1833"/>
        <end position="2038"/>
    </location>
</feature>
<feature type="disulfide bond" evidence="5">
    <location>
        <begin position="490"/>
        <end position="499"/>
    </location>
</feature>
<feature type="disulfide bond" evidence="5">
    <location>
        <begin position="528"/>
        <end position="537"/>
    </location>
</feature>
<feature type="disulfide bond" evidence="5">
    <location>
        <begin position="405"/>
        <end position="414"/>
    </location>
</feature>
<dbReference type="GO" id="GO:0007219">
    <property type="term" value="P:Notch signaling pathway"/>
    <property type="evidence" value="ECO:0007669"/>
    <property type="project" value="UniProtKB-KW"/>
</dbReference>
<feature type="disulfide bond" evidence="5">
    <location>
        <begin position="2099"/>
        <end position="2108"/>
    </location>
</feature>
<dbReference type="Gene3D" id="2.10.25.10">
    <property type="entry name" value="Laminin"/>
    <property type="match status" value="36"/>
</dbReference>
<dbReference type="InterPro" id="IPR001881">
    <property type="entry name" value="EGF-like_Ca-bd_dom"/>
</dbReference>
<feature type="domain" description="EGF-like" evidence="8">
    <location>
        <begin position="2616"/>
        <end position="2662"/>
    </location>
</feature>
<dbReference type="InterPro" id="IPR013032">
    <property type="entry name" value="EGF-like_CS"/>
</dbReference>
<feature type="domain" description="EGF-like" evidence="8">
    <location>
        <begin position="2578"/>
        <end position="2615"/>
    </location>
</feature>
<feature type="domain" description="EGF-like" evidence="8">
    <location>
        <begin position="1272"/>
        <end position="1308"/>
    </location>
</feature>
<feature type="disulfide bond" evidence="5">
    <location>
        <begin position="2334"/>
        <end position="2343"/>
    </location>
</feature>
<dbReference type="GO" id="GO:1901222">
    <property type="term" value="P:regulation of non-canonical NF-kappaB signal transduction"/>
    <property type="evidence" value="ECO:0007669"/>
    <property type="project" value="UniProtKB-ARBA"/>
</dbReference>
<feature type="disulfide bond" evidence="5">
    <location>
        <begin position="196"/>
        <end position="213"/>
    </location>
</feature>
<feature type="disulfide bond" evidence="5">
    <location>
        <begin position="833"/>
        <end position="842"/>
    </location>
</feature>
<feature type="disulfide bond" evidence="5">
    <location>
        <begin position="1222"/>
        <end position="1231"/>
    </location>
</feature>
<feature type="domain" description="EGF-like" evidence="8">
    <location>
        <begin position="502"/>
        <end position="538"/>
    </location>
</feature>
<dbReference type="GO" id="GO:0005886">
    <property type="term" value="C:plasma membrane"/>
    <property type="evidence" value="ECO:0007669"/>
    <property type="project" value="UniProtKB-SubCell"/>
</dbReference>
<keyword evidence="3 5" id="KW-1015">Disulfide bond</keyword>
<feature type="domain" description="EGF-like" evidence="8">
    <location>
        <begin position="845"/>
        <end position="881"/>
    </location>
</feature>
<feature type="domain" description="EGF-like" evidence="8">
    <location>
        <begin position="2071"/>
        <end position="2109"/>
    </location>
</feature>
<feature type="domain" description="EGF-like" evidence="8">
    <location>
        <begin position="379"/>
        <end position="415"/>
    </location>
</feature>
<keyword evidence="6" id="KW-0732">Signal</keyword>
<feature type="disulfide bond" evidence="5">
    <location>
        <begin position="1314"/>
        <end position="1324"/>
    </location>
</feature>
<feature type="disulfide bond" evidence="5">
    <location>
        <begin position="1065"/>
        <end position="1074"/>
    </location>
</feature>
<feature type="domain" description="EGF-like" evidence="8">
    <location>
        <begin position="1788"/>
        <end position="1828"/>
    </location>
</feature>
<dbReference type="InterPro" id="IPR013320">
    <property type="entry name" value="ConA-like_dom_sf"/>
</dbReference>
<dbReference type="PROSITE" id="PS01186">
    <property type="entry name" value="EGF_2"/>
    <property type="match status" value="28"/>
</dbReference>
<evidence type="ECO:0000259" key="7">
    <source>
        <dbReference type="PROSITE" id="PS50025"/>
    </source>
</evidence>
<feature type="domain" description="EGF-like" evidence="8">
    <location>
        <begin position="183"/>
        <end position="225"/>
    </location>
</feature>
<feature type="domain" description="EGF-like" evidence="8">
    <location>
        <begin position="569"/>
        <end position="609"/>
    </location>
</feature>
<feature type="domain" description="EGF-like" evidence="8">
    <location>
        <begin position="1001"/>
        <end position="1037"/>
    </location>
</feature>
<dbReference type="Pfam" id="PF25024">
    <property type="entry name" value="EGF_TEN"/>
    <property type="match status" value="1"/>
</dbReference>
<feature type="disulfide bond" evidence="5">
    <location>
        <begin position="215"/>
        <end position="224"/>
    </location>
</feature>
<feature type="domain" description="EGF-like" evidence="8">
    <location>
        <begin position="2034"/>
        <end position="2068"/>
    </location>
</feature>
<dbReference type="SUPFAM" id="SSF57196">
    <property type="entry name" value="EGF/Laminin"/>
    <property type="match status" value="17"/>
</dbReference>
<protein>
    <submittedName>
        <fullName evidence="9">Uncharacterized protein</fullName>
    </submittedName>
</protein>
<feature type="domain" description="EGF-like" evidence="8">
    <location>
        <begin position="1196"/>
        <end position="1232"/>
    </location>
</feature>
<feature type="disulfide bond" evidence="5">
    <location>
        <begin position="297"/>
        <end position="306"/>
    </location>
</feature>
<feature type="domain" description="EGF-like" evidence="8">
    <location>
        <begin position="1158"/>
        <end position="1194"/>
    </location>
</feature>
<feature type="disulfide bond" evidence="5">
    <location>
        <begin position="1027"/>
        <end position="1036"/>
    </location>
</feature>
<dbReference type="InterPro" id="IPR000742">
    <property type="entry name" value="EGF"/>
</dbReference>
<dbReference type="InterPro" id="IPR018097">
    <property type="entry name" value="EGF_Ca-bd_CS"/>
</dbReference>
<feature type="disulfide bond" evidence="5">
    <location>
        <begin position="1184"/>
        <end position="1193"/>
    </location>
</feature>
<feature type="disulfide bond" evidence="5">
    <location>
        <begin position="637"/>
        <end position="646"/>
    </location>
</feature>
<evidence type="ECO:0000313" key="10">
    <source>
        <dbReference type="Proteomes" id="UP000694546"/>
    </source>
</evidence>
<dbReference type="Pfam" id="PF02210">
    <property type="entry name" value="Laminin_G_2"/>
    <property type="match status" value="3"/>
</dbReference>
<feature type="disulfide bond" evidence="5">
    <location>
        <begin position="1146"/>
        <end position="1155"/>
    </location>
</feature>
<dbReference type="GO" id="GO:0003008">
    <property type="term" value="P:system process"/>
    <property type="evidence" value="ECO:0007669"/>
    <property type="project" value="UniProtKB-ARBA"/>
</dbReference>
<dbReference type="InterPro" id="IPR009030">
    <property type="entry name" value="Growth_fac_rcpt_cys_sf"/>
</dbReference>
<dbReference type="GO" id="GO:0045597">
    <property type="term" value="P:positive regulation of cell differentiation"/>
    <property type="evidence" value="ECO:0007669"/>
    <property type="project" value="UniProtKB-ARBA"/>
</dbReference>
<dbReference type="GO" id="GO:0012505">
    <property type="term" value="C:endomembrane system"/>
    <property type="evidence" value="ECO:0007669"/>
    <property type="project" value="UniProtKB-ARBA"/>
</dbReference>
<dbReference type="PROSITE" id="PS01187">
    <property type="entry name" value="EGF_CA"/>
    <property type="match status" value="6"/>
</dbReference>
<evidence type="ECO:0000256" key="2">
    <source>
        <dbReference type="ARBA" id="ARBA00022737"/>
    </source>
</evidence>
<evidence type="ECO:0000256" key="3">
    <source>
        <dbReference type="ARBA" id="ARBA00023157"/>
    </source>
</evidence>
<dbReference type="GO" id="GO:0051240">
    <property type="term" value="P:positive regulation of multicellular organismal process"/>
    <property type="evidence" value="ECO:0007669"/>
    <property type="project" value="UniProtKB-ARBA"/>
</dbReference>
<dbReference type="GO" id="GO:0003002">
    <property type="term" value="P:regionalization"/>
    <property type="evidence" value="ECO:0007669"/>
    <property type="project" value="UniProtKB-ARBA"/>
</dbReference>
<feature type="disulfide bond" evidence="5">
    <location>
        <begin position="909"/>
        <end position="918"/>
    </location>
</feature>
<comment type="caution">
    <text evidence="5">Lacks conserved residue(s) required for the propagation of feature annotation.</text>
</comment>
<feature type="domain" description="EGF-like" evidence="8">
    <location>
        <begin position="920"/>
        <end position="962"/>
    </location>
</feature>
<feature type="domain" description="EGF-like" evidence="8">
    <location>
        <begin position="807"/>
        <end position="843"/>
    </location>
</feature>
<feature type="disulfide bond" evidence="5">
    <location>
        <begin position="952"/>
        <end position="961"/>
    </location>
</feature>
<dbReference type="PANTHER" id="PTHR12916">
    <property type="entry name" value="CYTOCHROME C OXIDASE POLYPEPTIDE VIC-2"/>
    <property type="match status" value="1"/>
</dbReference>
<dbReference type="PROSITE" id="PS50025">
    <property type="entry name" value="LAM_G_DOMAIN"/>
    <property type="match status" value="4"/>
</dbReference>
<dbReference type="GO" id="GO:0060218">
    <property type="term" value="P:hematopoietic stem cell differentiation"/>
    <property type="evidence" value="ECO:0007669"/>
    <property type="project" value="UniProtKB-ARBA"/>
</dbReference>
<feature type="disulfide bond" evidence="5">
    <location>
        <begin position="1260"/>
        <end position="1269"/>
    </location>
</feature>
<feature type="disulfide bond" evidence="5">
    <location>
        <begin position="258"/>
        <end position="267"/>
    </location>
</feature>
<feature type="disulfide bond" evidence="5">
    <location>
        <begin position="1494"/>
        <end position="1503"/>
    </location>
</feature>
<evidence type="ECO:0000313" key="9">
    <source>
        <dbReference type="Ensembl" id="ENSGMOP00000005265.2"/>
    </source>
</evidence>
<dbReference type="SMART" id="SM00181">
    <property type="entry name" value="EGF"/>
    <property type="match status" value="38"/>
</dbReference>
<dbReference type="PROSITE" id="PS00010">
    <property type="entry name" value="ASX_HYDROXYL"/>
    <property type="match status" value="15"/>
</dbReference>
<evidence type="ECO:0000256" key="4">
    <source>
        <dbReference type="ARBA" id="ARBA00023180"/>
    </source>
</evidence>
<feature type="disulfide bond" evidence="5">
    <location>
        <begin position="1818"/>
        <end position="1827"/>
    </location>
</feature>
<keyword evidence="1 5" id="KW-0245">EGF-like domain</keyword>
<feature type="disulfide bond" evidence="5">
    <location>
        <begin position="445"/>
        <end position="454"/>
    </location>
</feature>
<feature type="disulfide bond" evidence="5">
    <location>
        <begin position="599"/>
        <end position="608"/>
    </location>
</feature>
<dbReference type="InterPro" id="IPR001791">
    <property type="entry name" value="Laminin_G"/>
</dbReference>
<feature type="domain" description="EGF-like" evidence="8">
    <location>
        <begin position="611"/>
        <end position="647"/>
    </location>
</feature>
<feature type="domain" description="EGF-like" evidence="8">
    <location>
        <begin position="417"/>
        <end position="455"/>
    </location>
</feature>
<feature type="domain" description="EGF-like" evidence="8">
    <location>
        <begin position="883"/>
        <end position="919"/>
    </location>
</feature>
<feature type="domain" description="EGF-like" evidence="8">
    <location>
        <begin position="226"/>
        <end position="268"/>
    </location>
</feature>
<dbReference type="PROSITE" id="PS50026">
    <property type="entry name" value="EGF_3"/>
    <property type="match status" value="39"/>
</dbReference>
<feature type="disulfide bond" evidence="5">
    <location>
        <begin position="968"/>
        <end position="978"/>
    </location>
</feature>
<feature type="disulfide bond" evidence="5">
    <location>
        <begin position="714"/>
        <end position="723"/>
    </location>
</feature>
<feature type="domain" description="EGF-like" evidence="8">
    <location>
        <begin position="1385"/>
        <end position="1427"/>
    </location>
</feature>
<feature type="domain" description="EGF-like" evidence="8">
    <location>
        <begin position="272"/>
        <end position="307"/>
    </location>
</feature>
<feature type="domain" description="EGF-like" evidence="8">
    <location>
        <begin position="769"/>
        <end position="805"/>
    </location>
</feature>
<feature type="domain" description="EGF-like" evidence="8">
    <location>
        <begin position="726"/>
        <end position="767"/>
    </location>
</feature>
<feature type="disulfide bond" evidence="5">
    <location>
        <begin position="1086"/>
        <end position="1103"/>
    </location>
</feature>
<dbReference type="InterPro" id="IPR000152">
    <property type="entry name" value="EGF-type_Asp/Asn_hydroxyl_site"/>
</dbReference>
<keyword evidence="4" id="KW-0325">Glycoprotein</keyword>
<reference evidence="9" key="2">
    <citation type="submission" date="2025-09" db="UniProtKB">
        <authorList>
            <consortium name="Ensembl"/>
        </authorList>
    </citation>
    <scope>IDENTIFICATION</scope>
</reference>
<dbReference type="Gene3D" id="2.60.120.200">
    <property type="match status" value="5"/>
</dbReference>
<dbReference type="GO" id="GO:0005509">
    <property type="term" value="F:calcium ion binding"/>
    <property type="evidence" value="ECO:0007669"/>
    <property type="project" value="InterPro"/>
</dbReference>
<dbReference type="SMART" id="SM00282">
    <property type="entry name" value="LamG"/>
    <property type="match status" value="5"/>
</dbReference>
<dbReference type="SMART" id="SM00179">
    <property type="entry name" value="EGF_CA"/>
    <property type="match status" value="33"/>
</dbReference>
<dbReference type="GO" id="GO:0048732">
    <property type="term" value="P:gland development"/>
    <property type="evidence" value="ECO:0007669"/>
    <property type="project" value="UniProtKB-ARBA"/>
</dbReference>
<evidence type="ECO:0000256" key="1">
    <source>
        <dbReference type="ARBA" id="ARBA00022536"/>
    </source>
</evidence>
<accession>A0A8C4Z3Z9</accession>
<feature type="disulfide bond" evidence="5">
    <location>
        <begin position="989"/>
        <end position="998"/>
    </location>
</feature>
<feature type="disulfide bond" evidence="5">
    <location>
        <begin position="1298"/>
        <end position="1307"/>
    </location>
</feature>
<feature type="domain" description="EGF-like" evidence="8">
    <location>
        <begin position="650"/>
        <end position="686"/>
    </location>
</feature>
<evidence type="ECO:0000259" key="8">
    <source>
        <dbReference type="PROSITE" id="PS50026"/>
    </source>
</evidence>
<dbReference type="GeneTree" id="ENSGT00940000165329"/>
<feature type="signal peptide" evidence="6">
    <location>
        <begin position="1"/>
        <end position="26"/>
    </location>
</feature>
<dbReference type="Pfam" id="PF00008">
    <property type="entry name" value="EGF"/>
    <property type="match status" value="11"/>
</dbReference>
<feature type="domain" description="EGF-like" evidence="8">
    <location>
        <begin position="1467"/>
        <end position="1504"/>
    </location>
</feature>
<feature type="disulfide bond" evidence="5">
    <location>
        <begin position="1417"/>
        <end position="1426"/>
    </location>
</feature>
<feature type="domain" description="EGF-like" evidence="8">
    <location>
        <begin position="457"/>
        <end position="500"/>
    </location>
</feature>
<name>A0A8C4Z3Z9_GADMO</name>
<feature type="domain" description="EGF-like" evidence="8">
    <location>
        <begin position="1347"/>
        <end position="1383"/>
    </location>
</feature>
<dbReference type="Pfam" id="PF12661">
    <property type="entry name" value="hEGF"/>
    <property type="match status" value="7"/>
</dbReference>
<feature type="disulfide bond" evidence="5">
    <location>
        <begin position="676"/>
        <end position="685"/>
    </location>
</feature>
<sequence>MTRISLFSIVYGLALLVGLVVPAVRCQTFCPRQASLQWQSPPRAVSLNLTLTENICMDRGQCWDTPGAPPPALTTQRPLAYPQICPLQLQHGDTLLLSADQTLRSYGVRLADVSEDGFESCSAEGGPRGGSEGALFGRGTIGSAPAYPVGRLVPGLHYFVAATHEGDGQQLCQLGLRLNVSVRRQLCQSSPLVRLCSGNGICQAGPGDEAYRCQCHQHYTGMLCQKFDACLNNPCGNKGVCLSDGSGDADHRTYKCLCPPHFTGVNCSEVIGRENCERVCPKASCVQVSPVSFKCICETGFSGPACERRNLACDSDPCVNGGTCELDGDSFSCRCLDGFSGPTCAVNCLTFGCRKPDVCANASECACAEGAPDPVCGGRVGLCLPSPCLNNGSCVSRGDDYDCRCLEGFAGKNCEELIDYCGQLNINCPNEGLCLSIIGGYKCVCAPGWTGEFCQHVGDACNTHPQRCVNGATCVTTGPLTPTQLISCICPLGFTGRHCETQTDECESGPCQHHGTCVALGGDYRCQCPEGYHGKACELDMDACLLPGNTCPPQTQCLDLPDGLNYTCRTPCPPNLQPCAHGGRCYLDGGGGGGYTCSCAPGWTGPNCRINTNDCAQHRCLNGATCVGGANGYSCTCPGGFSGPYCEAGVVDHCVGHPCSPHGVCVDQGPDFTCRCAPGFQGQLCEVRVDGCGTGPCADGATCVDLVGGYRCACPPGYEGRTCSEDVGDCWSRPCVNGGSCVDLDTLFPSLSLTLSSPVGLTGHFCEVNMDDCDTNPCGVLSICQQTLEGYSCYCAPGFIGNKCEIEVDECLSLPCHNGGSCIDELNSFSCQCPSGTTGNYCEINIDECASSPCLHHGTCIDLADGFHCVCSPGFTGAECDLDIDECSSFPCKNGGSCIDQPGNYLCHCVAPFKGQTCELRPCEASQPCENGGECVEERDGDLFPLGFRCSCRRGYTGPRCETNEDECRSNPCVNGFCYDAADGFYCLCSPGFVGLRCEHDVDDCVSNPCNNNSLCRDLHLGYECECRAGWEGPHCQRGIDECASQPCANDATCVDLLGGYRCECGRGWAGPSCALDVDECESGPCLNGASCRQAPAPGNFLCTCGPFFTGPRCGDPHDPCDPAHSPCLHGSACLPRPDGGASCRCPAGYEGLRCERDTDECRAVPCRNQARCVDGVNGYSCDCTSGFSGLRCEQDVNECASNPCHNAGVCRNLVNRFDCVCPRGYFGTLCDLDVDECVASPCLHEGICINKPGGFECVCLPGYSGTWCEHNVDECASDPCRNAGRCVDAAGRYLCVCADGFTGVHCETDVDECSPTPCLHGSCTDAINDFLCHCDPGWSGERCELNTDECTSSPCLNGGSCVDLLNKYACLCLDGFTGRNCEADVDVCSQASFGVSLCFNGATCVDGRGSNFTCRCPPGFMGDFCEVDVNECCSSPCLHAAICQDLINGYICHCRPGWTGLHCEEDINECLPQPCDQGICIQNEPGHGYTCFCRPGFVGRNCEDNYDDCLLGLCPETYTCEDDVNRVRCVPAEGRGPSLTALTNVTQGPVPRTPAPVSLPPPATAAPCQNVQHTIHQSFHRYFGSSYLEVGGIEPTTLFCITVKVQTKVAHGTIFYLDQGPNDGYFFMKLYLTGGILQFTFSCNQEEEAKMINTFIRVNFNDCTQCLAPCEAELTVLGYDGIKLNSTSNYQPGPVKTRTTSVFIGGLPERRLPNQGALPFHNFTGCIQILEMNNLQGFHKSNAISSGNVGQCRSTGIEGPPTGPLGPTDPPTSVTVPPLRAAVAVDKLQVCGEGHCRNGGTCRQVQPADSAVPSCDCPLHFTGRFCEKDTPIHIPAFTGTSYLMLEPLASFLQPQGPGDDPLAPGRASAVGLYLTLKTRATQGTVLYTQEQGLGDRFLHVFLEDGRVAARLGCVGGAGGVTLTATSDHNIDNNRWIPVTVRYQLPVGGPGGVCTIELAVGNATAKHLEERVSEATSEAAMGPVFLGGLPPRQAPHRARGVRPLVGCVRELRVNARPVFLPREATLGRNVQNCDPPACQQRPCRNGGTCVGCDAEDWFCECPPRFTGELCQFSACQRDPCGHGATCVPRGPQGGAVCLCPYGRRGLLCDEAINITRPRFGGDGGALGHTSFLAYSPVPGLSAFYEIRLRFTLANNASATRDNLVLYSGQKGHGDDGDDFLVLGLRNGRVVHKFNLGSGVGAIVSDRLNSQLHIHSVVFGRSGRTGWLKVDGQRNRSGSSGGALEALNLPPQLYVGGYSEYTPELLPLGARFRLGFQGCIFDVQFRTKRDRKYQSPGRPAFGRSVGQCGVTPCQLVRCDHGGSCVDSGSSVYCQCAVGWKGALCSERRSVCDVEHRPPPRCARGSACIPLPSGYTCHCPLGAAGLYCTEAIAISDPFFSGNQSSWMSFAPMNLRHRTVIELQFQTLSPEGVLVYVAQRLSSKAGDFLCVSLTAGLVELRYNLGDATRVLTAAQPVDLSGRTWHAVRAGRVGRRGFLSLDGKEARPRDGDAPPGTMTTLDVTTDVFVGGVSTPSQVARDATRDGALTGFTGGVRQLAINDRELPLTERGALDGVNVGDWDGTACGYEVCRNGGSCRATEEGSFACACPSAWTGALCERPVACEDHLCRQGSVCAPSPDGGGGGGRGSSPYVCLCPLGWGGRRCDRRLAANATLRFSGNSFLRYTDPRFPARDARRTRVSLEFAAGHPDGVLLWAGEAGDEGGGGADADDDFLAVGLEGGRLKVAVNLGERLSDPVAAGNATAACCGAWRRLDVALDGTALRVHLDGAAVASEDVDPFQRYLALNHGGRFYFGGFEPHRSVAAATSGLFSRGFVGNLRNVYLYEDTEPLALVQDGEGFNVQEGDP</sequence>
<dbReference type="CDD" id="cd00054">
    <property type="entry name" value="EGF_CA"/>
    <property type="match status" value="26"/>
</dbReference>
<feature type="disulfide bond" evidence="5">
    <location>
        <begin position="2377"/>
        <end position="2386"/>
    </location>
</feature>
<feature type="domain" description="EGF-like" evidence="8">
    <location>
        <begin position="2308"/>
        <end position="2344"/>
    </location>
</feature>
<proteinExistence type="predicted"/>
<feature type="disulfide bond" evidence="5">
    <location>
        <begin position="795"/>
        <end position="804"/>
    </location>
</feature>
<feature type="disulfide bond" evidence="5">
    <location>
        <begin position="335"/>
        <end position="344"/>
    </location>
</feature>
<feature type="domain" description="EGF-like" evidence="8">
    <location>
        <begin position="1077"/>
        <end position="1115"/>
    </location>
</feature>
<feature type="disulfide bond" evidence="5">
    <location>
        <begin position="1373"/>
        <end position="1382"/>
    </location>
</feature>
<feature type="domain" description="EGF-like" evidence="8">
    <location>
        <begin position="1039"/>
        <end position="1075"/>
    </location>
</feature>
<feature type="disulfide bond" evidence="5">
    <location>
        <begin position="1105"/>
        <end position="1114"/>
    </location>
</feature>
<feature type="domain" description="EGF-like" evidence="8">
    <location>
        <begin position="1117"/>
        <end position="1156"/>
    </location>
</feature>